<keyword evidence="9 13" id="KW-1015">Disulfide bond</keyword>
<evidence type="ECO:0000256" key="8">
    <source>
        <dbReference type="ARBA" id="ARBA00022737"/>
    </source>
</evidence>
<dbReference type="InterPro" id="IPR035976">
    <property type="entry name" value="Sushi/SCR/CCP_sf"/>
</dbReference>
<evidence type="ECO:0000256" key="11">
    <source>
        <dbReference type="ARBA" id="ARBA00029855"/>
    </source>
</evidence>
<dbReference type="PANTHER" id="PTHR19325">
    <property type="entry name" value="COMPLEMENT COMPONENT-RELATED SUSHI DOMAIN-CONTAINING"/>
    <property type="match status" value="1"/>
</dbReference>
<dbReference type="PANTHER" id="PTHR19325:SF549">
    <property type="entry name" value="BETA-2-GLYCOPROTEIN 1"/>
    <property type="match status" value="1"/>
</dbReference>
<organism evidence="16 17">
    <name type="scientific">Vicugna pacos</name>
    <name type="common">Alpaca</name>
    <name type="synonym">Lama pacos</name>
    <dbReference type="NCBI Taxonomy" id="30538"/>
    <lineage>
        <taxon>Eukaryota</taxon>
        <taxon>Metazoa</taxon>
        <taxon>Chordata</taxon>
        <taxon>Craniata</taxon>
        <taxon>Vertebrata</taxon>
        <taxon>Euteleostomi</taxon>
        <taxon>Mammalia</taxon>
        <taxon>Eutheria</taxon>
        <taxon>Laurasiatheria</taxon>
        <taxon>Artiodactyla</taxon>
        <taxon>Tylopoda</taxon>
        <taxon>Camelidae</taxon>
        <taxon>Vicugna</taxon>
    </lineage>
</organism>
<feature type="domain" description="Sushi" evidence="15">
    <location>
        <begin position="255"/>
        <end position="314"/>
    </location>
</feature>
<evidence type="ECO:0000313" key="17">
    <source>
        <dbReference type="RefSeq" id="XP_072795545.1"/>
    </source>
</evidence>
<evidence type="ECO:0000256" key="7">
    <source>
        <dbReference type="ARBA" id="ARBA00022729"/>
    </source>
</evidence>
<evidence type="ECO:0000256" key="3">
    <source>
        <dbReference type="ARBA" id="ARBA00020104"/>
    </source>
</evidence>
<feature type="domain" description="Sushi" evidence="15">
    <location>
        <begin position="134"/>
        <end position="191"/>
    </location>
</feature>
<evidence type="ECO:0000256" key="6">
    <source>
        <dbReference type="ARBA" id="ARBA00022674"/>
    </source>
</evidence>
<accession>A0ABM5BGL3</accession>
<dbReference type="InterPro" id="IPR000436">
    <property type="entry name" value="Sushi_SCR_CCP_dom"/>
</dbReference>
<dbReference type="Proteomes" id="UP001652581">
    <property type="component" value="Chromosome 16"/>
</dbReference>
<dbReference type="CDD" id="cd00033">
    <property type="entry name" value="CCP"/>
    <property type="match status" value="4"/>
</dbReference>
<dbReference type="Pfam" id="PF00084">
    <property type="entry name" value="Sushi"/>
    <property type="match status" value="4"/>
</dbReference>
<protein>
    <recommendedName>
        <fullName evidence="3">Beta-2-glycoprotein 1</fullName>
    </recommendedName>
    <alternativeName>
        <fullName evidence="11">Apolipoprotein H</fullName>
    </alternativeName>
    <alternativeName>
        <fullName evidence="12">Beta-2-glycoprotein I</fullName>
    </alternativeName>
</protein>
<dbReference type="SMART" id="SM00032">
    <property type="entry name" value="CCP"/>
    <property type="match status" value="4"/>
</dbReference>
<keyword evidence="10" id="KW-0325">Glycoprotein</keyword>
<dbReference type="GeneID" id="102542175"/>
<dbReference type="InterPro" id="IPR015104">
    <property type="entry name" value="Sushi_2"/>
</dbReference>
<feature type="domain" description="Sushi" evidence="15">
    <location>
        <begin position="192"/>
        <end position="254"/>
    </location>
</feature>
<evidence type="ECO:0000256" key="14">
    <source>
        <dbReference type="SAM" id="MobiDB-lite"/>
    </source>
</evidence>
<evidence type="ECO:0000256" key="10">
    <source>
        <dbReference type="ARBA" id="ARBA00023180"/>
    </source>
</evidence>
<feature type="disulfide bond" evidence="13">
    <location>
        <begin position="75"/>
        <end position="118"/>
    </location>
</feature>
<feature type="disulfide bond" evidence="13">
    <location>
        <begin position="257"/>
        <end position="300"/>
    </location>
</feature>
<evidence type="ECO:0000256" key="2">
    <source>
        <dbReference type="ARBA" id="ARBA00004613"/>
    </source>
</evidence>
<evidence type="ECO:0000256" key="5">
    <source>
        <dbReference type="ARBA" id="ARBA00022659"/>
    </source>
</evidence>
<evidence type="ECO:0000313" key="16">
    <source>
        <dbReference type="Proteomes" id="UP001652581"/>
    </source>
</evidence>
<keyword evidence="5 13" id="KW-0768">Sushi</keyword>
<evidence type="ECO:0000256" key="12">
    <source>
        <dbReference type="ARBA" id="ARBA00033414"/>
    </source>
</evidence>
<evidence type="ECO:0000256" key="1">
    <source>
        <dbReference type="ARBA" id="ARBA00003651"/>
    </source>
</evidence>
<proteinExistence type="predicted"/>
<feature type="region of interest" description="Disordered" evidence="14">
    <location>
        <begin position="1"/>
        <end position="25"/>
    </location>
</feature>
<comment type="caution">
    <text evidence="13">Lacks conserved residue(s) required for the propagation of feature annotation.</text>
</comment>
<keyword evidence="8" id="KW-0677">Repeat</keyword>
<keyword evidence="16" id="KW-1185">Reference proteome</keyword>
<evidence type="ECO:0000256" key="13">
    <source>
        <dbReference type="PROSITE-ProRule" id="PRU00302"/>
    </source>
</evidence>
<feature type="domain" description="Sushi" evidence="15">
    <location>
        <begin position="73"/>
        <end position="133"/>
    </location>
</feature>
<name>A0ABM5BGL3_VICPA</name>
<comment type="function">
    <text evidence="1">Binds to various kinds of negatively charged substances such as heparin, phospholipids, and dextran sulfate. May prevent activation of the intrinsic blood coagulation cascade by binding to phospholipids on the surface of damaged cells.</text>
</comment>
<keyword evidence="6" id="KW-0358">Heparin-binding</keyword>
<dbReference type="Pfam" id="PF09014">
    <property type="entry name" value="Sushi_2"/>
    <property type="match status" value="1"/>
</dbReference>
<sequence length="397" mass="44441">MPRVREPRAPVGPRADGRARRGRRRSRRLRVFGAARERRGKPPWLCLCAAPTMISPVLILFSSFLCHVAIAGRTCPKPDELPFATVVPLKQSYLPGEEIVYSCQRGYQSRGVMRRFTCPLTGLWPVNTLRCLPRVCPFAGILENGAVRYTTFEYPNTISFTCNTGFYLKGANSAKCTEEGKWSPDLPVCAPITCPPPSIPKFAKLSAYKPLAGNNSLYGGKAVFECLPHHAMFGNDTVTCTQHGNWTELPECREVKCPFPSRPDNGFVNYPAQQVLYYKDKATYGCHDTYTLDGPEEVECNKFGNWSAHPSCKASCKLSVKRATVIFEGERVTLQQKFKDGMLHGQKISFFCKNKEKKCSYTEDAECIDGTIEIPKCFKEHSSLAFWKTDASDVKPC</sequence>
<reference evidence="17" key="1">
    <citation type="submission" date="2025-08" db="UniProtKB">
        <authorList>
            <consortium name="RefSeq"/>
        </authorList>
    </citation>
    <scope>IDENTIFICATION</scope>
</reference>
<gene>
    <name evidence="17" type="primary">APOH</name>
</gene>
<dbReference type="InterPro" id="IPR050350">
    <property type="entry name" value="Compl-Cell_Adhes-Reg"/>
</dbReference>
<evidence type="ECO:0000256" key="9">
    <source>
        <dbReference type="ARBA" id="ARBA00023157"/>
    </source>
</evidence>
<dbReference type="SUPFAM" id="SSF57535">
    <property type="entry name" value="Complement control module/SCR domain"/>
    <property type="match status" value="5"/>
</dbReference>
<feature type="disulfide bond" evidence="13">
    <location>
        <begin position="162"/>
        <end position="189"/>
    </location>
</feature>
<comment type="subcellular location">
    <subcellularLocation>
        <location evidence="2">Secreted</location>
    </subcellularLocation>
</comment>
<dbReference type="PROSITE" id="PS50923">
    <property type="entry name" value="SUSHI"/>
    <property type="match status" value="4"/>
</dbReference>
<keyword evidence="4" id="KW-0964">Secreted</keyword>
<dbReference type="Gene3D" id="2.10.70.10">
    <property type="entry name" value="Complement Module, domain 1"/>
    <property type="match status" value="5"/>
</dbReference>
<keyword evidence="7" id="KW-0732">Signal</keyword>
<evidence type="ECO:0000259" key="15">
    <source>
        <dbReference type="PROSITE" id="PS50923"/>
    </source>
</evidence>
<dbReference type="RefSeq" id="XP_072795545.1">
    <property type="nucleotide sequence ID" value="XM_072939444.1"/>
</dbReference>
<evidence type="ECO:0000256" key="4">
    <source>
        <dbReference type="ARBA" id="ARBA00022525"/>
    </source>
</evidence>